<dbReference type="CDD" id="cd00302">
    <property type="entry name" value="cytochrome_P450"/>
    <property type="match status" value="1"/>
</dbReference>
<dbReference type="PRINTS" id="PR00463">
    <property type="entry name" value="EP450I"/>
</dbReference>
<keyword evidence="4" id="KW-0812">Transmembrane</keyword>
<dbReference type="Gene3D" id="1.10.630.10">
    <property type="entry name" value="Cytochrome P450"/>
    <property type="match status" value="1"/>
</dbReference>
<name>A0A7S3PTJ5_9STRA</name>
<dbReference type="InterPro" id="IPR050121">
    <property type="entry name" value="Cytochrome_P450_monoxygenase"/>
</dbReference>
<evidence type="ECO:0000313" key="5">
    <source>
        <dbReference type="EMBL" id="CAE0455229.1"/>
    </source>
</evidence>
<dbReference type="EMBL" id="HBIO01000099">
    <property type="protein sequence ID" value="CAE0455229.1"/>
    <property type="molecule type" value="Transcribed_RNA"/>
</dbReference>
<protein>
    <recommendedName>
        <fullName evidence="6">Cytochrome P450</fullName>
    </recommendedName>
</protein>
<evidence type="ECO:0000256" key="1">
    <source>
        <dbReference type="ARBA" id="ARBA00010617"/>
    </source>
</evidence>
<gene>
    <name evidence="5" type="ORF">CDEB00056_LOCUS70</name>
</gene>
<dbReference type="PRINTS" id="PR00385">
    <property type="entry name" value="P450"/>
</dbReference>
<evidence type="ECO:0000256" key="3">
    <source>
        <dbReference type="SAM" id="MobiDB-lite"/>
    </source>
</evidence>
<sequence length="559" mass="63670">MEEIKGFLKNLASSFVGQAAVSTFFLAQLLFAYYGHQKKKYPSYNTSPIPNLPISCIQILRKQGLGQLPQSLLAWSREYKNDIGDMKIFTLNMPVTSYFRNPPVVMADSSVVRRVMLDKSSYKPKRMYNLTKGIHDPNVENFFMANGHRWSHARKSMSAAFSSIHIKRMTNVTNEKVQDFMKHLDELQDNDTCKEDGDNDDSASEGASFDVAEEMVSLTLSIICDAAFEYQMDEEEQREFLTNLQLALKENRKRLIPLRARFGAFIPTVRRARAAAMSVRKVGQKVLDNYRDYIMDNNPIKGTVIDCIVRDSSYENDEERVADILMILVAGHDTTGYSLAWALIELARNREEQDRLRDDLLSLANVDDERINGKQNYKGRVNSRTLQCFIKESMRLNTVAPLAGFRCMSEDLIIYVGRGTTNRDRNVVSNSDGESSNSVTTATGTNENTATSRMMVIKKHTMLIFASNLLLRDPKYFPDPDTFKPSRWDNASKETTAAYFPFLVGRRNCLGQTLANAELTTVLSMLCARYEFTVDVEGTNTFFLTYKPVGYRLKAKRRR</sequence>
<keyword evidence="4" id="KW-0472">Membrane</keyword>
<dbReference type="Pfam" id="PF00067">
    <property type="entry name" value="p450"/>
    <property type="match status" value="2"/>
</dbReference>
<dbReference type="InterPro" id="IPR001128">
    <property type="entry name" value="Cyt_P450"/>
</dbReference>
<feature type="transmembrane region" description="Helical" evidence="4">
    <location>
        <begin position="15"/>
        <end position="34"/>
    </location>
</feature>
<dbReference type="PANTHER" id="PTHR24305">
    <property type="entry name" value="CYTOCHROME P450"/>
    <property type="match status" value="1"/>
</dbReference>
<evidence type="ECO:0000256" key="2">
    <source>
        <dbReference type="PIRSR" id="PIRSR602401-1"/>
    </source>
</evidence>
<evidence type="ECO:0000256" key="4">
    <source>
        <dbReference type="SAM" id="Phobius"/>
    </source>
</evidence>
<keyword evidence="2" id="KW-0349">Heme</keyword>
<evidence type="ECO:0008006" key="6">
    <source>
        <dbReference type="Google" id="ProtNLM"/>
    </source>
</evidence>
<feature type="compositionally biased region" description="Polar residues" evidence="3">
    <location>
        <begin position="427"/>
        <end position="439"/>
    </location>
</feature>
<feature type="region of interest" description="Disordered" evidence="3">
    <location>
        <begin position="424"/>
        <end position="447"/>
    </location>
</feature>
<dbReference type="AlphaFoldDB" id="A0A7S3PTJ5"/>
<dbReference type="InterPro" id="IPR036396">
    <property type="entry name" value="Cyt_P450_sf"/>
</dbReference>
<keyword evidence="2" id="KW-0479">Metal-binding</keyword>
<comment type="similarity">
    <text evidence="1">Belongs to the cytochrome P450 family.</text>
</comment>
<proteinExistence type="inferred from homology"/>
<dbReference type="SUPFAM" id="SSF48264">
    <property type="entry name" value="Cytochrome P450"/>
    <property type="match status" value="1"/>
</dbReference>
<dbReference type="PANTHER" id="PTHR24305:SF166">
    <property type="entry name" value="CYTOCHROME P450 12A4, MITOCHONDRIAL-RELATED"/>
    <property type="match status" value="1"/>
</dbReference>
<dbReference type="InterPro" id="IPR002401">
    <property type="entry name" value="Cyt_P450_E_grp-I"/>
</dbReference>
<organism evidence="5">
    <name type="scientific">Chaetoceros debilis</name>
    <dbReference type="NCBI Taxonomy" id="122233"/>
    <lineage>
        <taxon>Eukaryota</taxon>
        <taxon>Sar</taxon>
        <taxon>Stramenopiles</taxon>
        <taxon>Ochrophyta</taxon>
        <taxon>Bacillariophyta</taxon>
        <taxon>Coscinodiscophyceae</taxon>
        <taxon>Chaetocerotophycidae</taxon>
        <taxon>Chaetocerotales</taxon>
        <taxon>Chaetocerotaceae</taxon>
        <taxon>Chaetoceros</taxon>
    </lineage>
</organism>
<comment type="cofactor">
    <cofactor evidence="2">
        <name>heme</name>
        <dbReference type="ChEBI" id="CHEBI:30413"/>
    </cofactor>
</comment>
<dbReference type="GO" id="GO:0020037">
    <property type="term" value="F:heme binding"/>
    <property type="evidence" value="ECO:0007669"/>
    <property type="project" value="InterPro"/>
</dbReference>
<feature type="binding site" description="axial binding residue" evidence="2">
    <location>
        <position position="509"/>
    </location>
    <ligand>
        <name>heme</name>
        <dbReference type="ChEBI" id="CHEBI:30413"/>
    </ligand>
    <ligandPart>
        <name>Fe</name>
        <dbReference type="ChEBI" id="CHEBI:18248"/>
    </ligandPart>
</feature>
<dbReference type="GO" id="GO:0005506">
    <property type="term" value="F:iron ion binding"/>
    <property type="evidence" value="ECO:0007669"/>
    <property type="project" value="InterPro"/>
</dbReference>
<keyword evidence="2" id="KW-0408">Iron</keyword>
<dbReference type="GO" id="GO:0004497">
    <property type="term" value="F:monooxygenase activity"/>
    <property type="evidence" value="ECO:0007669"/>
    <property type="project" value="InterPro"/>
</dbReference>
<keyword evidence="4" id="KW-1133">Transmembrane helix</keyword>
<reference evidence="5" key="1">
    <citation type="submission" date="2021-01" db="EMBL/GenBank/DDBJ databases">
        <authorList>
            <person name="Corre E."/>
            <person name="Pelletier E."/>
            <person name="Niang G."/>
            <person name="Scheremetjew M."/>
            <person name="Finn R."/>
            <person name="Kale V."/>
            <person name="Holt S."/>
            <person name="Cochrane G."/>
            <person name="Meng A."/>
            <person name="Brown T."/>
            <person name="Cohen L."/>
        </authorList>
    </citation>
    <scope>NUCLEOTIDE SEQUENCE</scope>
    <source>
        <strain evidence="5">MM31A-1</strain>
    </source>
</reference>
<accession>A0A7S3PTJ5</accession>
<dbReference type="GO" id="GO:0016705">
    <property type="term" value="F:oxidoreductase activity, acting on paired donors, with incorporation or reduction of molecular oxygen"/>
    <property type="evidence" value="ECO:0007669"/>
    <property type="project" value="InterPro"/>
</dbReference>